<dbReference type="Proteomes" id="UP000702544">
    <property type="component" value="Unassembled WGS sequence"/>
</dbReference>
<keyword evidence="7" id="KW-0472">Membrane</keyword>
<evidence type="ECO:0000256" key="5">
    <source>
        <dbReference type="ARBA" id="ARBA00022777"/>
    </source>
</evidence>
<evidence type="ECO:0000256" key="1">
    <source>
        <dbReference type="ARBA" id="ARBA00000085"/>
    </source>
</evidence>
<dbReference type="GO" id="GO:0004673">
    <property type="term" value="F:protein histidine kinase activity"/>
    <property type="evidence" value="ECO:0007669"/>
    <property type="project" value="UniProtKB-EC"/>
</dbReference>
<sequence>MKARLWSIGLSLLFGAVLAWYLVYTNQLVSAVNVDAAAISRMYARVFRGLSDPTGERSVTALFEMLGEIEQLGIPVVVISPEGEITATMNLPFTVDPSDPADRQRVLEYVEVLDRRNAPIFEPDVGTFHFGMPAVVERLRWVPWIQAATLVVIVLVGIWIFRSTVRAEQERVWSTMARESAHQLGTPLSSLAGWVEILRMPRAERAEVASDDRIAREVEVDVERLNKVSQRFELIGRRPRMQEIDVGDVLRELEGYFCVRLPHMDRSIELKVETAPGLPRVAGNKVLLEWAFENVIKNSIDVLAGRGGRIEVRADPADDGKHVTIAFRDDGPGVASEMRKSIFEPGVSGKGGWGVGLTLTRRIVDTHGGKIELGWPNEGAEFIVTLPISRSKA</sequence>
<protein>
    <recommendedName>
        <fullName evidence="2">histidine kinase</fullName>
        <ecNumber evidence="2">2.7.13.3</ecNumber>
    </recommendedName>
</protein>
<gene>
    <name evidence="9" type="ORF">GWO12_14130</name>
</gene>
<dbReference type="InterPro" id="IPR005467">
    <property type="entry name" value="His_kinase_dom"/>
</dbReference>
<keyword evidence="4" id="KW-0547">Nucleotide-binding</keyword>
<evidence type="ECO:0000256" key="3">
    <source>
        <dbReference type="ARBA" id="ARBA00022679"/>
    </source>
</evidence>
<comment type="catalytic activity">
    <reaction evidence="1">
        <text>ATP + protein L-histidine = ADP + protein N-phospho-L-histidine.</text>
        <dbReference type="EC" id="2.7.13.3"/>
    </reaction>
</comment>
<evidence type="ECO:0000256" key="6">
    <source>
        <dbReference type="ARBA" id="ARBA00022840"/>
    </source>
</evidence>
<dbReference type="PROSITE" id="PS50109">
    <property type="entry name" value="HIS_KIN"/>
    <property type="match status" value="1"/>
</dbReference>
<comment type="caution">
    <text evidence="9">The sequence shown here is derived from an EMBL/GenBank/DDBJ whole genome shotgun (WGS) entry which is preliminary data.</text>
</comment>
<dbReference type="EMBL" id="JAACAK010000114">
    <property type="protein sequence ID" value="NIR76230.1"/>
    <property type="molecule type" value="Genomic_DNA"/>
</dbReference>
<dbReference type="AlphaFoldDB" id="A0AAE5CCW3"/>
<feature type="transmembrane region" description="Helical" evidence="7">
    <location>
        <begin position="141"/>
        <end position="161"/>
    </location>
</feature>
<dbReference type="PANTHER" id="PTHR44936:SF10">
    <property type="entry name" value="SENSOR PROTEIN RSTB"/>
    <property type="match status" value="1"/>
</dbReference>
<dbReference type="InterPro" id="IPR003594">
    <property type="entry name" value="HATPase_dom"/>
</dbReference>
<organism evidence="9 10">
    <name type="scientific">Candidatus Kutchimonas denitrificans</name>
    <dbReference type="NCBI Taxonomy" id="3056748"/>
    <lineage>
        <taxon>Bacteria</taxon>
        <taxon>Pseudomonadati</taxon>
        <taxon>Gemmatimonadota</taxon>
        <taxon>Gemmatimonadia</taxon>
        <taxon>Candidatus Palauibacterales</taxon>
        <taxon>Candidatus Palauibacteraceae</taxon>
        <taxon>Candidatus Kutchimonas</taxon>
    </lineage>
</organism>
<dbReference type="SUPFAM" id="SSF55874">
    <property type="entry name" value="ATPase domain of HSP90 chaperone/DNA topoisomerase II/histidine kinase"/>
    <property type="match status" value="1"/>
</dbReference>
<evidence type="ECO:0000256" key="7">
    <source>
        <dbReference type="SAM" id="Phobius"/>
    </source>
</evidence>
<dbReference type="InterPro" id="IPR004358">
    <property type="entry name" value="Sig_transdc_His_kin-like_C"/>
</dbReference>
<dbReference type="EC" id="2.7.13.3" evidence="2"/>
<dbReference type="InterPro" id="IPR036890">
    <property type="entry name" value="HATPase_C_sf"/>
</dbReference>
<keyword evidence="7" id="KW-0812">Transmembrane</keyword>
<dbReference type="PRINTS" id="PR00344">
    <property type="entry name" value="BCTRLSENSOR"/>
</dbReference>
<feature type="domain" description="Histidine kinase" evidence="8">
    <location>
        <begin position="179"/>
        <end position="390"/>
    </location>
</feature>
<evidence type="ECO:0000313" key="10">
    <source>
        <dbReference type="Proteomes" id="UP000702544"/>
    </source>
</evidence>
<keyword evidence="5 9" id="KW-0418">Kinase</keyword>
<accession>A0AAE5CCW3</accession>
<name>A0AAE5CCW3_9BACT</name>
<proteinExistence type="predicted"/>
<evidence type="ECO:0000259" key="8">
    <source>
        <dbReference type="PROSITE" id="PS50109"/>
    </source>
</evidence>
<evidence type="ECO:0000256" key="2">
    <source>
        <dbReference type="ARBA" id="ARBA00012438"/>
    </source>
</evidence>
<keyword evidence="3" id="KW-0808">Transferase</keyword>
<dbReference type="SMART" id="SM00387">
    <property type="entry name" value="HATPase_c"/>
    <property type="match status" value="1"/>
</dbReference>
<dbReference type="CDD" id="cd00075">
    <property type="entry name" value="HATPase"/>
    <property type="match status" value="1"/>
</dbReference>
<dbReference type="GO" id="GO:0005524">
    <property type="term" value="F:ATP binding"/>
    <property type="evidence" value="ECO:0007669"/>
    <property type="project" value="UniProtKB-KW"/>
</dbReference>
<evidence type="ECO:0000313" key="9">
    <source>
        <dbReference type="EMBL" id="NIR76230.1"/>
    </source>
</evidence>
<dbReference type="Pfam" id="PF02518">
    <property type="entry name" value="HATPase_c"/>
    <property type="match status" value="1"/>
</dbReference>
<evidence type="ECO:0000256" key="4">
    <source>
        <dbReference type="ARBA" id="ARBA00022741"/>
    </source>
</evidence>
<keyword evidence="7" id="KW-1133">Transmembrane helix</keyword>
<reference evidence="9 10" key="1">
    <citation type="submission" date="2020-01" db="EMBL/GenBank/DDBJ databases">
        <title>Genomes assembled from Gulf of Kutch pelagic sediment metagenomes.</title>
        <authorList>
            <person name="Chandrashekar M."/>
            <person name="Mahajan M.S."/>
            <person name="Dave K.J."/>
            <person name="Vatsa P."/>
            <person name="Nathani N.M."/>
        </authorList>
    </citation>
    <scope>NUCLEOTIDE SEQUENCE [LARGE SCALE GENOMIC DNA]</scope>
    <source>
        <strain evidence="9">KS3-K002</strain>
    </source>
</reference>
<dbReference type="PANTHER" id="PTHR44936">
    <property type="entry name" value="SENSOR PROTEIN CREC"/>
    <property type="match status" value="1"/>
</dbReference>
<dbReference type="InterPro" id="IPR050980">
    <property type="entry name" value="2C_sensor_his_kinase"/>
</dbReference>
<dbReference type="Gene3D" id="3.30.565.10">
    <property type="entry name" value="Histidine kinase-like ATPase, C-terminal domain"/>
    <property type="match status" value="1"/>
</dbReference>
<keyword evidence="6" id="KW-0067">ATP-binding</keyword>